<sequence>MLSLPSTTTNTHNQKAKLAADYNDLLKELSSPKMLTVGCYSIGETIGEGTYGKVKLGYHQITGRRVAIKKISKQHAPLMAREIHHHRQLKHPNIVTLFEILTTESAIYVVCEHCPNGELFDLLTSSGRFSEQRAQSYFRQLIHALRHCHERGIVHRDLKLENILLDADNRPKICDFGFARQVEDRQLLETFCGSLAYSAPEIISRRRYTGPETDVWSMGVILYTLLAGELPFDDDNEVVMQRKIVNLDYEMPAYFSPEAKDLITNLLRLDPTKRLTTDQIMNHPWLTMAHDEDNDTVSTDVDSLFSRVDEDDDVHSELSSPHWSPHPKHMAQKPSLASLYADRTRYGARPPRFSAPTVSKNQRIPQLTAACRASLPSAMPSHAKSFRMYAPEEPALTPIEEKLFAALTAAGFDQGIVRRMRSADASNALGTLWHMLMDNLIQNEAQKQTHVAIQTDITPRQTVSSPLIASPTMSRTAEKAAAEDASVPPAPRPLTSVSTGSGTDKQQQQQQQQQNQQQTSGWFTSVKSWFGKNDDRRNMRSETISPPTLANTDMAAPSPPVYASGHQKYRRHGLQLKNPPTSEVDKLTYNATASKPAPPPPQPPPLAFPAATHNKPSLDSYYKAGNAYVPPRPATALMLSSKRSDTLSVVTTPDQLAHTSPVVSTAAVEMDMCERRYAHYRNLATPAKSPMVPSSPVPIASVSTPPALSPSSETPSSAESSPAHSIADVAQDDTSSRSSSNCTSNNSKTISNGKESVPSSSSSPENVPAIVAQDPPQAQVPASTAAEEQDPQRLQTPPAPVPTRSWPMAFRDAPSKRFELSAPRSQLGIYNSHRPDGGRRKPLGAKVIIEEEEEEE</sequence>
<feature type="compositionally biased region" description="Polar residues" evidence="10">
    <location>
        <begin position="495"/>
        <end position="505"/>
    </location>
</feature>
<dbReference type="FunFam" id="1.10.510.10:FF:000571">
    <property type="entry name" value="Maternal embryonic leucine zipper kinase"/>
    <property type="match status" value="1"/>
</dbReference>
<proteinExistence type="predicted"/>
<name>A0A1X2HEZ7_SYNRA</name>
<feature type="compositionally biased region" description="Low complexity" evidence="10">
    <location>
        <begin position="686"/>
        <end position="722"/>
    </location>
</feature>
<keyword evidence="2" id="KW-0808">Transferase</keyword>
<feature type="binding site" evidence="7">
    <location>
        <position position="69"/>
    </location>
    <ligand>
        <name>ATP</name>
        <dbReference type="ChEBI" id="CHEBI:30616"/>
    </ligand>
</feature>
<evidence type="ECO:0000256" key="3">
    <source>
        <dbReference type="ARBA" id="ARBA00022741"/>
    </source>
</evidence>
<dbReference type="PROSITE" id="PS50011">
    <property type="entry name" value="PROTEIN_KINASE_DOM"/>
    <property type="match status" value="1"/>
</dbReference>
<dbReference type="CDD" id="cd14003">
    <property type="entry name" value="STKc_AMPK-like"/>
    <property type="match status" value="1"/>
</dbReference>
<dbReference type="InterPro" id="IPR008271">
    <property type="entry name" value="Ser/Thr_kinase_AS"/>
</dbReference>
<dbReference type="OMA" id="CERRYAH"/>
<feature type="compositionally biased region" description="Low complexity" evidence="10">
    <location>
        <begin position="506"/>
        <end position="518"/>
    </location>
</feature>
<dbReference type="SMART" id="SM00220">
    <property type="entry name" value="S_TKc"/>
    <property type="match status" value="1"/>
</dbReference>
<feature type="active site" description="Proton acceptor" evidence="6">
    <location>
        <position position="157"/>
    </location>
</feature>
<evidence type="ECO:0000256" key="6">
    <source>
        <dbReference type="PIRSR" id="PIRSR630616-1"/>
    </source>
</evidence>
<dbReference type="STRING" id="13706.A0A1X2HEZ7"/>
<feature type="compositionally biased region" description="Pro residues" evidence="10">
    <location>
        <begin position="596"/>
        <end position="607"/>
    </location>
</feature>
<organism evidence="12 13">
    <name type="scientific">Syncephalastrum racemosum</name>
    <name type="common">Filamentous fungus</name>
    <dbReference type="NCBI Taxonomy" id="13706"/>
    <lineage>
        <taxon>Eukaryota</taxon>
        <taxon>Fungi</taxon>
        <taxon>Fungi incertae sedis</taxon>
        <taxon>Mucoromycota</taxon>
        <taxon>Mucoromycotina</taxon>
        <taxon>Mucoromycetes</taxon>
        <taxon>Mucorales</taxon>
        <taxon>Syncephalastraceae</taxon>
        <taxon>Syncephalastrum</taxon>
    </lineage>
</organism>
<dbReference type="PROSITE" id="PS00107">
    <property type="entry name" value="PROTEIN_KINASE_ATP"/>
    <property type="match status" value="1"/>
</dbReference>
<dbReference type="SUPFAM" id="SSF56112">
    <property type="entry name" value="Protein kinase-like (PK-like)"/>
    <property type="match status" value="1"/>
</dbReference>
<evidence type="ECO:0000256" key="7">
    <source>
        <dbReference type="PIRSR" id="PIRSR630616-2"/>
    </source>
</evidence>
<feature type="compositionally biased region" description="Low complexity" evidence="10">
    <location>
        <begin position="736"/>
        <end position="767"/>
    </location>
</feature>
<evidence type="ECO:0000256" key="4">
    <source>
        <dbReference type="ARBA" id="ARBA00022777"/>
    </source>
</evidence>
<dbReference type="Pfam" id="PF00069">
    <property type="entry name" value="Pkinase"/>
    <property type="match status" value="1"/>
</dbReference>
<evidence type="ECO:0000313" key="12">
    <source>
        <dbReference type="EMBL" id="ORY97534.1"/>
    </source>
</evidence>
<comment type="caution">
    <text evidence="12">The sequence shown here is derived from an EMBL/GenBank/DDBJ whole genome shotgun (WGS) entry which is preliminary data.</text>
</comment>
<evidence type="ECO:0000256" key="1">
    <source>
        <dbReference type="ARBA" id="ARBA00022527"/>
    </source>
</evidence>
<keyword evidence="1" id="KW-0723">Serine/threonine-protein kinase</keyword>
<feature type="compositionally biased region" description="Polar residues" evidence="10">
    <location>
        <begin position="462"/>
        <end position="475"/>
    </location>
</feature>
<evidence type="ECO:0000256" key="9">
    <source>
        <dbReference type="PROSITE-ProRule" id="PRU10141"/>
    </source>
</evidence>
<protein>
    <recommendedName>
        <fullName evidence="11">Protein kinase domain-containing protein</fullName>
    </recommendedName>
</protein>
<dbReference type="GO" id="GO:0005524">
    <property type="term" value="F:ATP binding"/>
    <property type="evidence" value="ECO:0007669"/>
    <property type="project" value="UniProtKB-UniRule"/>
</dbReference>
<dbReference type="InterPro" id="IPR030616">
    <property type="entry name" value="Aur-like"/>
</dbReference>
<feature type="compositionally biased region" description="Polar residues" evidence="10">
    <location>
        <begin position="541"/>
        <end position="551"/>
    </location>
</feature>
<dbReference type="PANTHER" id="PTHR24350">
    <property type="entry name" value="SERINE/THREONINE-PROTEIN KINASE IAL-RELATED"/>
    <property type="match status" value="1"/>
</dbReference>
<feature type="binding site" evidence="9">
    <location>
        <position position="70"/>
    </location>
    <ligand>
        <name>ATP</name>
        <dbReference type="ChEBI" id="CHEBI:30616"/>
    </ligand>
</feature>
<keyword evidence="5 7" id="KW-0067">ATP-binding</keyword>
<keyword evidence="13" id="KW-1185">Reference proteome</keyword>
<evidence type="ECO:0000256" key="10">
    <source>
        <dbReference type="SAM" id="MobiDB-lite"/>
    </source>
</evidence>
<dbReference type="AlphaFoldDB" id="A0A1X2HEZ7"/>
<feature type="region of interest" description="Disordered" evidence="10">
    <location>
        <begin position="686"/>
        <end position="856"/>
    </location>
</feature>
<evidence type="ECO:0000256" key="8">
    <source>
        <dbReference type="PIRSR" id="PIRSR630616-3"/>
    </source>
</evidence>
<feature type="domain" description="Protein kinase" evidence="11">
    <location>
        <begin position="40"/>
        <end position="286"/>
    </location>
</feature>
<reference evidence="12 13" key="1">
    <citation type="submission" date="2016-07" db="EMBL/GenBank/DDBJ databases">
        <title>Pervasive Adenine N6-methylation of Active Genes in Fungi.</title>
        <authorList>
            <consortium name="DOE Joint Genome Institute"/>
            <person name="Mondo S.J."/>
            <person name="Dannebaum R.O."/>
            <person name="Kuo R.C."/>
            <person name="Labutti K."/>
            <person name="Haridas S."/>
            <person name="Kuo A."/>
            <person name="Salamov A."/>
            <person name="Ahrendt S.R."/>
            <person name="Lipzen A."/>
            <person name="Sullivan W."/>
            <person name="Andreopoulos W.B."/>
            <person name="Clum A."/>
            <person name="Lindquist E."/>
            <person name="Daum C."/>
            <person name="Ramamoorthy G.K."/>
            <person name="Gryganskyi A."/>
            <person name="Culley D."/>
            <person name="Magnuson J.K."/>
            <person name="James T.Y."/>
            <person name="O'Malley M.A."/>
            <person name="Stajich J.E."/>
            <person name="Spatafora J.W."/>
            <person name="Visel A."/>
            <person name="Grigoriev I.V."/>
        </authorList>
    </citation>
    <scope>NUCLEOTIDE SEQUENCE [LARGE SCALE GENOMIC DNA]</scope>
    <source>
        <strain evidence="12 13">NRRL 2496</strain>
    </source>
</reference>
<dbReference type="InParanoid" id="A0A1X2HEZ7"/>
<keyword evidence="3 7" id="KW-0547">Nucleotide-binding</keyword>
<feature type="region of interest" description="Disordered" evidence="10">
    <location>
        <begin position="462"/>
        <end position="612"/>
    </location>
</feature>
<dbReference type="EMBL" id="MCGN01000004">
    <property type="protein sequence ID" value="ORY97534.1"/>
    <property type="molecule type" value="Genomic_DNA"/>
</dbReference>
<dbReference type="GO" id="GO:0004674">
    <property type="term" value="F:protein serine/threonine kinase activity"/>
    <property type="evidence" value="ECO:0007669"/>
    <property type="project" value="UniProtKB-KW"/>
</dbReference>
<evidence type="ECO:0000313" key="13">
    <source>
        <dbReference type="Proteomes" id="UP000242180"/>
    </source>
</evidence>
<accession>A0A1X2HEZ7</accession>
<evidence type="ECO:0000256" key="5">
    <source>
        <dbReference type="ARBA" id="ARBA00022840"/>
    </source>
</evidence>
<gene>
    <name evidence="12" type="ORF">BCR43DRAFT_489935</name>
</gene>
<dbReference type="PROSITE" id="PS00108">
    <property type="entry name" value="PROTEIN_KINASE_ST"/>
    <property type="match status" value="1"/>
</dbReference>
<feature type="cross-link" description="Glycyl lysine isopeptide (Lys-Gly) (interchain with G-Cter in SUMO2)" evidence="8">
    <location>
        <position position="159"/>
    </location>
</feature>
<dbReference type="InterPro" id="IPR017441">
    <property type="entry name" value="Protein_kinase_ATP_BS"/>
</dbReference>
<keyword evidence="4" id="KW-0418">Kinase</keyword>
<evidence type="ECO:0000259" key="11">
    <source>
        <dbReference type="PROSITE" id="PS50011"/>
    </source>
</evidence>
<dbReference type="Proteomes" id="UP000242180">
    <property type="component" value="Unassembled WGS sequence"/>
</dbReference>
<feature type="binding site" evidence="7">
    <location>
        <position position="175"/>
    </location>
    <ligand>
        <name>ATP</name>
        <dbReference type="ChEBI" id="CHEBI:30616"/>
    </ligand>
</feature>
<feature type="binding site" evidence="7">
    <location>
        <begin position="161"/>
        <end position="162"/>
    </location>
    <ligand>
        <name>ATP</name>
        <dbReference type="ChEBI" id="CHEBI:30616"/>
    </ligand>
</feature>
<evidence type="ECO:0000256" key="2">
    <source>
        <dbReference type="ARBA" id="ARBA00022679"/>
    </source>
</evidence>
<dbReference type="InterPro" id="IPR011009">
    <property type="entry name" value="Kinase-like_dom_sf"/>
</dbReference>
<dbReference type="OrthoDB" id="504170at2759"/>
<dbReference type="InterPro" id="IPR000719">
    <property type="entry name" value="Prot_kinase_dom"/>
</dbReference>
<dbReference type="Gene3D" id="1.10.510.10">
    <property type="entry name" value="Transferase(Phosphotransferase) domain 1"/>
    <property type="match status" value="1"/>
</dbReference>